<proteinExistence type="inferred from homology"/>
<protein>
    <recommendedName>
        <fullName evidence="3">Phosphoadenosine 5'-phosphosulfate reductase</fullName>
        <shortName evidence="3">PAPS reductase</shortName>
        <ecNumber evidence="3">1.8.4.8</ecNumber>
    </recommendedName>
    <alternativeName>
        <fullName evidence="3">3'-phosphoadenylylsulfate reductase</fullName>
    </alternativeName>
    <alternativeName>
        <fullName evidence="3">PAPS reductase, thioredoxin dependent</fullName>
    </alternativeName>
    <alternativeName>
        <fullName evidence="3">PAPS sulfotransferase</fullName>
    </alternativeName>
    <alternativeName>
        <fullName evidence="3">PAdoPS reductase</fullName>
    </alternativeName>
</protein>
<comment type="caution">
    <text evidence="3">Lacks conserved residue(s) required for the propagation of feature annotation.</text>
</comment>
<comment type="pathway">
    <text evidence="3">Sulfur metabolism; hydrogen sulfide biosynthesis; sulfite from sulfate: step 3/3.</text>
</comment>
<dbReference type="CDD" id="cd23945">
    <property type="entry name" value="PAPS_reductase"/>
    <property type="match status" value="1"/>
</dbReference>
<evidence type="ECO:0000256" key="3">
    <source>
        <dbReference type="HAMAP-Rule" id="MF_00063"/>
    </source>
</evidence>
<keyword evidence="2 3" id="KW-0560">Oxidoreductase</keyword>
<dbReference type="InterPro" id="IPR014729">
    <property type="entry name" value="Rossmann-like_a/b/a_fold"/>
</dbReference>
<dbReference type="NCBIfam" id="TIGR02057">
    <property type="entry name" value="PAPS_reductase"/>
    <property type="match status" value="1"/>
</dbReference>
<dbReference type="EMBL" id="BAABJE010000001">
    <property type="protein sequence ID" value="GAA4784048.1"/>
    <property type="molecule type" value="Genomic_DNA"/>
</dbReference>
<dbReference type="NCBIfam" id="NF002537">
    <property type="entry name" value="PRK02090.1"/>
    <property type="match status" value="1"/>
</dbReference>
<comment type="subcellular location">
    <subcellularLocation>
        <location evidence="3">Cytoplasm</location>
    </subcellularLocation>
</comment>
<keyword evidence="3" id="KW-0963">Cytoplasm</keyword>
<dbReference type="Pfam" id="PF01507">
    <property type="entry name" value="PAPS_reduct"/>
    <property type="match status" value="1"/>
</dbReference>
<dbReference type="PIRSF" id="PIRSF000857">
    <property type="entry name" value="PAPS_reductase"/>
    <property type="match status" value="1"/>
</dbReference>
<evidence type="ECO:0000256" key="2">
    <source>
        <dbReference type="ARBA" id="ARBA00023002"/>
    </source>
</evidence>
<dbReference type="PANTHER" id="PTHR46509:SF1">
    <property type="entry name" value="PHOSPHOADENOSINE PHOSPHOSULFATE REDUCTASE"/>
    <property type="match status" value="1"/>
</dbReference>
<dbReference type="InterPro" id="IPR002500">
    <property type="entry name" value="PAPS_reduct_dom"/>
</dbReference>
<keyword evidence="6" id="KW-1185">Reference proteome</keyword>
<dbReference type="HAMAP" id="MF_00063">
    <property type="entry name" value="CysH"/>
    <property type="match status" value="1"/>
</dbReference>
<reference evidence="6" key="1">
    <citation type="journal article" date="2019" name="Int. J. Syst. Evol. Microbiol.">
        <title>The Global Catalogue of Microorganisms (GCM) 10K type strain sequencing project: providing services to taxonomists for standard genome sequencing and annotation.</title>
        <authorList>
            <consortium name="The Broad Institute Genomics Platform"/>
            <consortium name="The Broad Institute Genome Sequencing Center for Infectious Disease"/>
            <person name="Wu L."/>
            <person name="Ma J."/>
        </authorList>
    </citation>
    <scope>NUCLEOTIDE SEQUENCE [LARGE SCALE GENOMIC DNA]</scope>
    <source>
        <strain evidence="6">JCM 18204</strain>
    </source>
</reference>
<dbReference type="RefSeq" id="WP_345301768.1">
    <property type="nucleotide sequence ID" value="NZ_BAABJE010000001.1"/>
</dbReference>
<comment type="function">
    <text evidence="3">Catalyzes the formation of sulfite from phosphoadenosine 5'-phosphosulfate (PAPS) using thioredoxin as an electron donor.</text>
</comment>
<feature type="domain" description="Phosphoadenosine phosphosulphate reductase" evidence="4">
    <location>
        <begin position="43"/>
        <end position="214"/>
    </location>
</feature>
<name>A0ABP9AP89_9GAMM</name>
<dbReference type="PANTHER" id="PTHR46509">
    <property type="entry name" value="PHOSPHOADENOSINE PHOSPHOSULFATE REDUCTASE"/>
    <property type="match status" value="1"/>
</dbReference>
<gene>
    <name evidence="3" type="primary">cysH</name>
    <name evidence="5" type="ORF">GCM10023307_05920</name>
</gene>
<dbReference type="NCBIfam" id="TIGR00434">
    <property type="entry name" value="cysH"/>
    <property type="match status" value="1"/>
</dbReference>
<dbReference type="InterPro" id="IPR011800">
    <property type="entry name" value="PAPS_reductase_CysH"/>
</dbReference>
<feature type="active site" description="Nucleophile; cysteine thiosulfonate intermediate" evidence="3">
    <location>
        <position position="234"/>
    </location>
</feature>
<dbReference type="EC" id="1.8.4.8" evidence="3"/>
<evidence type="ECO:0000259" key="4">
    <source>
        <dbReference type="Pfam" id="PF01507"/>
    </source>
</evidence>
<evidence type="ECO:0000313" key="6">
    <source>
        <dbReference type="Proteomes" id="UP001499959"/>
    </source>
</evidence>
<accession>A0ABP9AP89</accession>
<organism evidence="5 6">
    <name type="scientific">Lysobacter hankyongensis</name>
    <dbReference type="NCBI Taxonomy" id="1176535"/>
    <lineage>
        <taxon>Bacteria</taxon>
        <taxon>Pseudomonadati</taxon>
        <taxon>Pseudomonadota</taxon>
        <taxon>Gammaproteobacteria</taxon>
        <taxon>Lysobacterales</taxon>
        <taxon>Lysobacteraceae</taxon>
        <taxon>Lysobacter</taxon>
    </lineage>
</organism>
<comment type="similarity">
    <text evidence="1 3">Belongs to the PAPS reductase family. CysH subfamily.</text>
</comment>
<comment type="catalytic activity">
    <reaction evidence="3">
        <text>[thioredoxin]-disulfide + sulfite + adenosine 3',5'-bisphosphate + 2 H(+) = [thioredoxin]-dithiol + 3'-phosphoadenylyl sulfate</text>
        <dbReference type="Rhea" id="RHEA:11724"/>
        <dbReference type="Rhea" id="RHEA-COMP:10698"/>
        <dbReference type="Rhea" id="RHEA-COMP:10700"/>
        <dbReference type="ChEBI" id="CHEBI:15378"/>
        <dbReference type="ChEBI" id="CHEBI:17359"/>
        <dbReference type="ChEBI" id="CHEBI:29950"/>
        <dbReference type="ChEBI" id="CHEBI:50058"/>
        <dbReference type="ChEBI" id="CHEBI:58339"/>
        <dbReference type="ChEBI" id="CHEBI:58343"/>
        <dbReference type="EC" id="1.8.4.8"/>
    </reaction>
</comment>
<comment type="caution">
    <text evidence="5">The sequence shown here is derived from an EMBL/GenBank/DDBJ whole genome shotgun (WGS) entry which is preliminary data.</text>
</comment>
<dbReference type="Proteomes" id="UP001499959">
    <property type="component" value="Unassembled WGS sequence"/>
</dbReference>
<dbReference type="Gene3D" id="3.40.50.620">
    <property type="entry name" value="HUPs"/>
    <property type="match status" value="1"/>
</dbReference>
<evidence type="ECO:0000256" key="1">
    <source>
        <dbReference type="ARBA" id="ARBA00009732"/>
    </source>
</evidence>
<evidence type="ECO:0000313" key="5">
    <source>
        <dbReference type="EMBL" id="GAA4784048.1"/>
    </source>
</evidence>
<dbReference type="InterPro" id="IPR004511">
    <property type="entry name" value="PAPS/APS_Rdtase"/>
</dbReference>
<sequence length="247" mass="28090">MSLPDPVTAAESPQALAELNQWLGAQSAEARVAWAVEHLAGHHAVSSSFGAQAAVALHMSTQAKADIPVIVVDTGYLFPETYRFIDELTERLSLNLKVYRPQVGIAWMEARHGKLWENGIEGIQRYNQLRKVEPMQRALRELGVRTWIAGLRRTQSSSRAAIDFLELRDGRWKLHPIADWTDRDVWKYLEAHGLPYHPLWHEGYVSIGDIHTTRRLEDGMNAEDTRFFGLKRECGLHEDWSELAKSA</sequence>
<dbReference type="SUPFAM" id="SSF52402">
    <property type="entry name" value="Adenine nucleotide alpha hydrolases-like"/>
    <property type="match status" value="1"/>
</dbReference>